<proteinExistence type="predicted"/>
<sequence length="131" mass="14591">MISLGNRERKERNGYAEARWEKQRTFALQMCAAVSPPLLLSPPAAVPFLSHASPSPIRIRTMQTLPSADCFPPPPPAKLLFHSKMASALEPLLSGCIFQACCCLCFERFLAPSPRPLDPKFRLQELLKNTL</sequence>
<organism evidence="1 2">
    <name type="scientific">Cirrhinus molitorella</name>
    <name type="common">mud carp</name>
    <dbReference type="NCBI Taxonomy" id="172907"/>
    <lineage>
        <taxon>Eukaryota</taxon>
        <taxon>Metazoa</taxon>
        <taxon>Chordata</taxon>
        <taxon>Craniata</taxon>
        <taxon>Vertebrata</taxon>
        <taxon>Euteleostomi</taxon>
        <taxon>Actinopterygii</taxon>
        <taxon>Neopterygii</taxon>
        <taxon>Teleostei</taxon>
        <taxon>Ostariophysi</taxon>
        <taxon>Cypriniformes</taxon>
        <taxon>Cyprinidae</taxon>
        <taxon>Labeoninae</taxon>
        <taxon>Labeonini</taxon>
        <taxon>Cirrhinus</taxon>
    </lineage>
</organism>
<evidence type="ECO:0000313" key="1">
    <source>
        <dbReference type="EMBL" id="KAL1273822.1"/>
    </source>
</evidence>
<protein>
    <submittedName>
        <fullName evidence="1">Uncharacterized protein</fullName>
    </submittedName>
</protein>
<dbReference type="EMBL" id="JAYMGO010000005">
    <property type="protein sequence ID" value="KAL1273822.1"/>
    <property type="molecule type" value="Genomic_DNA"/>
</dbReference>
<dbReference type="Proteomes" id="UP001558613">
    <property type="component" value="Unassembled WGS sequence"/>
</dbReference>
<keyword evidence="2" id="KW-1185">Reference proteome</keyword>
<name>A0ABR3NAQ4_9TELE</name>
<reference evidence="1 2" key="1">
    <citation type="submission" date="2023-09" db="EMBL/GenBank/DDBJ databases">
        <authorList>
            <person name="Wang M."/>
        </authorList>
    </citation>
    <scope>NUCLEOTIDE SEQUENCE [LARGE SCALE GENOMIC DNA]</scope>
    <source>
        <strain evidence="1">GT-2023</strain>
        <tissue evidence="1">Liver</tissue>
    </source>
</reference>
<evidence type="ECO:0000313" key="2">
    <source>
        <dbReference type="Proteomes" id="UP001558613"/>
    </source>
</evidence>
<comment type="caution">
    <text evidence="1">The sequence shown here is derived from an EMBL/GenBank/DDBJ whole genome shotgun (WGS) entry which is preliminary data.</text>
</comment>
<accession>A0ABR3NAQ4</accession>
<gene>
    <name evidence="1" type="ORF">QQF64_026636</name>
</gene>